<evidence type="ECO:0000313" key="14">
    <source>
        <dbReference type="Proteomes" id="UP000053105"/>
    </source>
</evidence>
<evidence type="ECO:0000256" key="8">
    <source>
        <dbReference type="ARBA" id="ARBA00023128"/>
    </source>
</evidence>
<gene>
    <name evidence="13" type="ORF">WN51_14374</name>
</gene>
<keyword evidence="3 11" id="KW-0813">Transport</keyword>
<keyword evidence="14" id="KW-1185">Reference proteome</keyword>
<evidence type="ECO:0000256" key="1">
    <source>
        <dbReference type="ARBA" id="ARBA00004448"/>
    </source>
</evidence>
<evidence type="ECO:0000256" key="5">
    <source>
        <dbReference type="ARBA" id="ARBA00022737"/>
    </source>
</evidence>
<evidence type="ECO:0000256" key="12">
    <source>
        <dbReference type="SAM" id="Phobius"/>
    </source>
</evidence>
<dbReference type="Proteomes" id="UP000053105">
    <property type="component" value="Unassembled WGS sequence"/>
</dbReference>
<dbReference type="OrthoDB" id="1747031at2759"/>
<protein>
    <submittedName>
        <fullName evidence="13">Solute carrier family 25 member 40</fullName>
    </submittedName>
</protein>
<feature type="repeat" description="Solcar" evidence="10">
    <location>
        <begin position="20"/>
        <end position="138"/>
    </location>
</feature>
<evidence type="ECO:0000256" key="7">
    <source>
        <dbReference type="ARBA" id="ARBA00022989"/>
    </source>
</evidence>
<evidence type="ECO:0000256" key="10">
    <source>
        <dbReference type="PROSITE-ProRule" id="PRU00282"/>
    </source>
</evidence>
<dbReference type="Pfam" id="PF00153">
    <property type="entry name" value="Mito_carr"/>
    <property type="match status" value="3"/>
</dbReference>
<dbReference type="AlphaFoldDB" id="A0A0N0U4S5"/>
<evidence type="ECO:0000256" key="3">
    <source>
        <dbReference type="ARBA" id="ARBA00022448"/>
    </source>
</evidence>
<dbReference type="STRING" id="166423.A0A0N0U4S5"/>
<evidence type="ECO:0000256" key="11">
    <source>
        <dbReference type="RuleBase" id="RU000488"/>
    </source>
</evidence>
<keyword evidence="8" id="KW-0496">Mitochondrion</keyword>
<evidence type="ECO:0000256" key="6">
    <source>
        <dbReference type="ARBA" id="ARBA00022792"/>
    </source>
</evidence>
<evidence type="ECO:0000256" key="4">
    <source>
        <dbReference type="ARBA" id="ARBA00022692"/>
    </source>
</evidence>
<dbReference type="PANTHER" id="PTHR45760:SF2">
    <property type="entry name" value="FI19922P1-RELATED"/>
    <property type="match status" value="1"/>
</dbReference>
<keyword evidence="4 10" id="KW-0812">Transmembrane</keyword>
<sequence>MNKLSSTPPNLDLDDPRFRIKPYQQIVASCTGAFITSLFVTPLDVVKIRLQAQQKAMLSNKCFLYCNGLMDHLCPCLNGKGPVWAKGNGKFNGTVDALMKISKNEGILSLWSGLSPTLVLAVPATIVYFVSYEQLRLHFKDQYNNYKKGITMEQPFWIPMMAGGIARIWAATLVSPLELIRTKMQSQRLSYAEIFQALKTVIKYSGVPGLWMGLTSTLLPGAVAGSIAAFLTIPFDVVKTHKQIEMGEKEIYSDKPGRSSGTWAVIQKIYTQNGARGLFTGLIPRIIKVAPACAIMIATFEHGKRFFQMYNANQILQYENDLQLLKHKRKNVE</sequence>
<dbReference type="EMBL" id="KQ435798">
    <property type="protein sequence ID" value="KOX73328.1"/>
    <property type="molecule type" value="Genomic_DNA"/>
</dbReference>
<dbReference type="Gene3D" id="1.50.40.10">
    <property type="entry name" value="Mitochondrial carrier domain"/>
    <property type="match status" value="2"/>
</dbReference>
<feature type="repeat" description="Solcar" evidence="10">
    <location>
        <begin position="212"/>
        <end position="306"/>
    </location>
</feature>
<keyword evidence="9 10" id="KW-0472">Membrane</keyword>
<keyword evidence="6" id="KW-0999">Mitochondrion inner membrane</keyword>
<feature type="transmembrane region" description="Helical" evidence="12">
    <location>
        <begin position="108"/>
        <end position="130"/>
    </location>
</feature>
<dbReference type="GO" id="GO:0005743">
    <property type="term" value="C:mitochondrial inner membrane"/>
    <property type="evidence" value="ECO:0007669"/>
    <property type="project" value="UniProtKB-SubCell"/>
</dbReference>
<dbReference type="PANTHER" id="PTHR45760">
    <property type="entry name" value="FI19922P1-RELATED"/>
    <property type="match status" value="1"/>
</dbReference>
<dbReference type="InterPro" id="IPR045315">
    <property type="entry name" value="Mtm1-like"/>
</dbReference>
<keyword evidence="5" id="KW-0677">Repeat</keyword>
<evidence type="ECO:0000256" key="2">
    <source>
        <dbReference type="ARBA" id="ARBA00006375"/>
    </source>
</evidence>
<name>A0A0N0U4S5_9HYME</name>
<dbReference type="SUPFAM" id="SSF103506">
    <property type="entry name" value="Mitochondrial carrier"/>
    <property type="match status" value="1"/>
</dbReference>
<dbReference type="GO" id="GO:1990542">
    <property type="term" value="P:mitochondrial transmembrane transport"/>
    <property type="evidence" value="ECO:0007669"/>
    <property type="project" value="InterPro"/>
</dbReference>
<comment type="similarity">
    <text evidence="2 11">Belongs to the mitochondrial carrier (TC 2.A.29) family.</text>
</comment>
<feature type="transmembrane region" description="Helical" evidence="12">
    <location>
        <begin position="156"/>
        <end position="180"/>
    </location>
</feature>
<dbReference type="InterPro" id="IPR023395">
    <property type="entry name" value="MCP_dom_sf"/>
</dbReference>
<reference evidence="13 14" key="1">
    <citation type="submission" date="2015-07" db="EMBL/GenBank/DDBJ databases">
        <title>The genome of Melipona quadrifasciata.</title>
        <authorList>
            <person name="Pan H."/>
            <person name="Kapheim K."/>
        </authorList>
    </citation>
    <scope>NUCLEOTIDE SEQUENCE [LARGE SCALE GENOMIC DNA]</scope>
    <source>
        <strain evidence="13">0111107301</strain>
        <tissue evidence="13">Whole body</tissue>
    </source>
</reference>
<keyword evidence="7 12" id="KW-1133">Transmembrane helix</keyword>
<evidence type="ECO:0000256" key="9">
    <source>
        <dbReference type="ARBA" id="ARBA00023136"/>
    </source>
</evidence>
<feature type="transmembrane region" description="Helical" evidence="12">
    <location>
        <begin position="26"/>
        <end position="46"/>
    </location>
</feature>
<comment type="subcellular location">
    <subcellularLocation>
        <location evidence="1">Mitochondrion inner membrane</location>
        <topology evidence="1">Multi-pass membrane protein</topology>
    </subcellularLocation>
</comment>
<accession>A0A0N0U4S5</accession>
<organism evidence="13 14">
    <name type="scientific">Melipona quadrifasciata</name>
    <dbReference type="NCBI Taxonomy" id="166423"/>
    <lineage>
        <taxon>Eukaryota</taxon>
        <taxon>Metazoa</taxon>
        <taxon>Ecdysozoa</taxon>
        <taxon>Arthropoda</taxon>
        <taxon>Hexapoda</taxon>
        <taxon>Insecta</taxon>
        <taxon>Pterygota</taxon>
        <taxon>Neoptera</taxon>
        <taxon>Endopterygota</taxon>
        <taxon>Hymenoptera</taxon>
        <taxon>Apocrita</taxon>
        <taxon>Aculeata</taxon>
        <taxon>Apoidea</taxon>
        <taxon>Anthophila</taxon>
        <taxon>Apidae</taxon>
        <taxon>Melipona</taxon>
    </lineage>
</organism>
<proteinExistence type="inferred from homology"/>
<dbReference type="PROSITE" id="PS50920">
    <property type="entry name" value="SOLCAR"/>
    <property type="match status" value="2"/>
</dbReference>
<evidence type="ECO:0000313" key="13">
    <source>
        <dbReference type="EMBL" id="KOX73328.1"/>
    </source>
</evidence>
<dbReference type="InterPro" id="IPR018108">
    <property type="entry name" value="MCP_transmembrane"/>
</dbReference>